<evidence type="ECO:0000256" key="1">
    <source>
        <dbReference type="ARBA" id="ARBA00011063"/>
    </source>
</evidence>
<dbReference type="AlphaFoldDB" id="A0A4R3NAA4"/>
<dbReference type="InterPro" id="IPR050438">
    <property type="entry name" value="LMW_PTPase"/>
</dbReference>
<protein>
    <submittedName>
        <fullName evidence="6">Protein-tyrosine phosphatase</fullName>
    </submittedName>
</protein>
<dbReference type="Pfam" id="PF01451">
    <property type="entry name" value="LMWPc"/>
    <property type="match status" value="1"/>
</dbReference>
<evidence type="ECO:0000313" key="6">
    <source>
        <dbReference type="EMBL" id="TCT26394.1"/>
    </source>
</evidence>
<dbReference type="RefSeq" id="WP_132370753.1">
    <property type="nucleotide sequence ID" value="NZ_SMAN01000002.1"/>
</dbReference>
<evidence type="ECO:0000256" key="4">
    <source>
        <dbReference type="PIRSR" id="PIRSR617867-1"/>
    </source>
</evidence>
<dbReference type="InterPro" id="IPR017867">
    <property type="entry name" value="Tyr_phospatase_low_mol_wt"/>
</dbReference>
<dbReference type="InterPro" id="IPR023485">
    <property type="entry name" value="Ptyr_pPase"/>
</dbReference>
<evidence type="ECO:0000256" key="2">
    <source>
        <dbReference type="ARBA" id="ARBA00022801"/>
    </source>
</evidence>
<feature type="active site" description="Nucleophile" evidence="4">
    <location>
        <position position="9"/>
    </location>
</feature>
<feature type="domain" description="Phosphotyrosine protein phosphatase I" evidence="5">
    <location>
        <begin position="3"/>
        <end position="200"/>
    </location>
</feature>
<keyword evidence="3" id="KW-0904">Protein phosphatase</keyword>
<comment type="similarity">
    <text evidence="1">Belongs to the low molecular weight phosphotyrosine protein phosphatase family.</text>
</comment>
<evidence type="ECO:0000256" key="3">
    <source>
        <dbReference type="ARBA" id="ARBA00022912"/>
    </source>
</evidence>
<organism evidence="6 7">
    <name type="scientific">Melghiribacillus thermohalophilus</name>
    <dbReference type="NCBI Taxonomy" id="1324956"/>
    <lineage>
        <taxon>Bacteria</taxon>
        <taxon>Bacillati</taxon>
        <taxon>Bacillota</taxon>
        <taxon>Bacilli</taxon>
        <taxon>Bacillales</taxon>
        <taxon>Bacillaceae</taxon>
        <taxon>Melghiribacillus</taxon>
    </lineage>
</organism>
<evidence type="ECO:0000259" key="5">
    <source>
        <dbReference type="SMART" id="SM00226"/>
    </source>
</evidence>
<keyword evidence="7" id="KW-1185">Reference proteome</keyword>
<dbReference type="PANTHER" id="PTHR11717:SF31">
    <property type="entry name" value="LOW MOLECULAR WEIGHT PROTEIN-TYROSINE-PHOSPHATASE ETP-RELATED"/>
    <property type="match status" value="1"/>
</dbReference>
<proteinExistence type="inferred from homology"/>
<dbReference type="PRINTS" id="PR00719">
    <property type="entry name" value="LMWPTPASE"/>
</dbReference>
<name>A0A4R3NAA4_9BACI</name>
<dbReference type="SMART" id="SM00226">
    <property type="entry name" value="LMWPc"/>
    <property type="match status" value="1"/>
</dbReference>
<dbReference type="SUPFAM" id="SSF52788">
    <property type="entry name" value="Phosphotyrosine protein phosphatases I"/>
    <property type="match status" value="1"/>
</dbReference>
<gene>
    <name evidence="6" type="ORF">EDD68_10296</name>
</gene>
<dbReference type="GO" id="GO:0004725">
    <property type="term" value="F:protein tyrosine phosphatase activity"/>
    <property type="evidence" value="ECO:0007669"/>
    <property type="project" value="InterPro"/>
</dbReference>
<dbReference type="Proteomes" id="UP000294650">
    <property type="component" value="Unassembled WGS sequence"/>
</dbReference>
<reference evidence="6 7" key="1">
    <citation type="submission" date="2019-03" db="EMBL/GenBank/DDBJ databases">
        <title>Genomic Encyclopedia of Type Strains, Phase IV (KMG-IV): sequencing the most valuable type-strain genomes for metagenomic binning, comparative biology and taxonomic classification.</title>
        <authorList>
            <person name="Goeker M."/>
        </authorList>
    </citation>
    <scope>NUCLEOTIDE SEQUENCE [LARGE SCALE GENOMIC DNA]</scope>
    <source>
        <strain evidence="6 7">DSM 25894</strain>
    </source>
</reference>
<accession>A0A4R3NAA4</accession>
<feature type="active site" evidence="4">
    <location>
        <position position="15"/>
    </location>
</feature>
<evidence type="ECO:0000313" key="7">
    <source>
        <dbReference type="Proteomes" id="UP000294650"/>
    </source>
</evidence>
<comment type="caution">
    <text evidence="6">The sequence shown here is derived from an EMBL/GenBank/DDBJ whole genome shotgun (WGS) entry which is preliminary data.</text>
</comment>
<dbReference type="CDD" id="cd16344">
    <property type="entry name" value="LMWPAP"/>
    <property type="match status" value="1"/>
</dbReference>
<keyword evidence="2" id="KW-0378">Hydrolase</keyword>
<dbReference type="EMBL" id="SMAN01000002">
    <property type="protein sequence ID" value="TCT26394.1"/>
    <property type="molecule type" value="Genomic_DNA"/>
</dbReference>
<dbReference type="PANTHER" id="PTHR11717">
    <property type="entry name" value="LOW MOLECULAR WEIGHT PROTEIN TYROSINE PHOSPHATASE"/>
    <property type="match status" value="1"/>
</dbReference>
<dbReference type="OrthoDB" id="9784339at2"/>
<sequence>MKKKILFVCTGNTCRSPMAEAVLKHQSDDFEVQSAGLFAQKGADASEGTKNVLRKKGIPIQHQSQPVTPELVEWADYILTMTSQHKQMLITQYEEAATKTFTLLEFTNEQQREIWERLKTAYADLEEKKSQYLSKNKDRMTEEELRKKMHEHIHKDLENIRHLEAKLGTLDIEDPVGGNVDVYMKTFQQIEKNIELLVKKLDNKDK</sequence>
<dbReference type="Gene3D" id="3.40.50.2300">
    <property type="match status" value="2"/>
</dbReference>
<dbReference type="InterPro" id="IPR036196">
    <property type="entry name" value="Ptyr_pPase_sf"/>
</dbReference>